<reference evidence="2" key="1">
    <citation type="journal article" date="2021" name="PeerJ">
        <title>Extensive microbial diversity within the chicken gut microbiome revealed by metagenomics and culture.</title>
        <authorList>
            <person name="Gilroy R."/>
            <person name="Ravi A."/>
            <person name="Getino M."/>
            <person name="Pursley I."/>
            <person name="Horton D.L."/>
            <person name="Alikhan N.F."/>
            <person name="Baker D."/>
            <person name="Gharbi K."/>
            <person name="Hall N."/>
            <person name="Watson M."/>
            <person name="Adriaenssens E.M."/>
            <person name="Foster-Nyarko E."/>
            <person name="Jarju S."/>
            <person name="Secka A."/>
            <person name="Antonio M."/>
            <person name="Oren A."/>
            <person name="Chaudhuri R.R."/>
            <person name="La Ragione R."/>
            <person name="Hildebrand F."/>
            <person name="Pallen M.J."/>
        </authorList>
    </citation>
    <scope>NUCLEOTIDE SEQUENCE</scope>
    <source>
        <strain evidence="2">CHK169-2315</strain>
    </source>
</reference>
<feature type="domain" description="VTC" evidence="1">
    <location>
        <begin position="8"/>
        <end position="234"/>
    </location>
</feature>
<comment type="caution">
    <text evidence="2">The sequence shown here is derived from an EMBL/GenBank/DDBJ whole genome shotgun (WGS) entry which is preliminary data.</text>
</comment>
<name>A0A9D1PM06_9BACI</name>
<dbReference type="CDD" id="cd07750">
    <property type="entry name" value="PolyPPase_VTC_like"/>
    <property type="match status" value="1"/>
</dbReference>
<dbReference type="AlphaFoldDB" id="A0A9D1PM06"/>
<dbReference type="GO" id="GO:0006799">
    <property type="term" value="P:polyphosphate biosynthetic process"/>
    <property type="evidence" value="ECO:0007669"/>
    <property type="project" value="UniProtKB-ARBA"/>
</dbReference>
<dbReference type="Pfam" id="PF09359">
    <property type="entry name" value="VTC"/>
    <property type="match status" value="1"/>
</dbReference>
<reference evidence="2" key="2">
    <citation type="submission" date="2021-04" db="EMBL/GenBank/DDBJ databases">
        <authorList>
            <person name="Gilroy R."/>
        </authorList>
    </citation>
    <scope>NUCLEOTIDE SEQUENCE</scope>
    <source>
        <strain evidence="2">CHK169-2315</strain>
    </source>
</reference>
<dbReference type="EMBL" id="DXHX01000028">
    <property type="protein sequence ID" value="HIV73864.1"/>
    <property type="molecule type" value="Genomic_DNA"/>
</dbReference>
<gene>
    <name evidence="2" type="ORF">H9895_02145</name>
</gene>
<evidence type="ECO:0000313" key="3">
    <source>
        <dbReference type="Proteomes" id="UP000823937"/>
    </source>
</evidence>
<dbReference type="Gene3D" id="3.20.100.30">
    <property type="entry name" value="VTC, catalytic tunnel domain"/>
    <property type="match status" value="1"/>
</dbReference>
<dbReference type="InterPro" id="IPR042267">
    <property type="entry name" value="VTC_sf"/>
</dbReference>
<dbReference type="Proteomes" id="UP000823937">
    <property type="component" value="Unassembled WGS sequence"/>
</dbReference>
<proteinExistence type="predicted"/>
<dbReference type="InterPro" id="IPR018966">
    <property type="entry name" value="VTC_domain"/>
</dbReference>
<accession>A0A9D1PM06</accession>
<sequence length="254" mass="30351">MALEIFRRREQKYLITRQQYEALIVELLPYMRSDKNGYEGKYTVTSLYFESPDKTIYYETKNKLQYRQKLRLRVYDDADENGTAFFEVKQKHKKVVNKRRLTMKVYEANRYLHANLDEPLGTYDTSNEQVMREIHYFRQLYRLRPEMIVSYDRHALHGIDDPDLRMTFDFNLRSRKEDLFVQNGSYGDFFIDPNLVVLEVKVNDSVPLWLTRIIQKVNCEQRSASKFCTSMEMLETKSLNMSDLYDEVSMVGGV</sequence>
<organism evidence="2 3">
    <name type="scientific">Candidatus Pseudogracilibacillus intestinigallinarum</name>
    <dbReference type="NCBI Taxonomy" id="2838742"/>
    <lineage>
        <taxon>Bacteria</taxon>
        <taxon>Bacillati</taxon>
        <taxon>Bacillota</taxon>
        <taxon>Bacilli</taxon>
        <taxon>Bacillales</taxon>
        <taxon>Bacillaceae</taxon>
        <taxon>Pseudogracilibacillus</taxon>
    </lineage>
</organism>
<evidence type="ECO:0000259" key="1">
    <source>
        <dbReference type="Pfam" id="PF09359"/>
    </source>
</evidence>
<evidence type="ECO:0000313" key="2">
    <source>
        <dbReference type="EMBL" id="HIV73864.1"/>
    </source>
</evidence>
<protein>
    <submittedName>
        <fullName evidence="2">Polyphosphate polymerase domain-containing protein</fullName>
    </submittedName>
</protein>